<sequence length="152" mass="15876">MMQQSFDRIKRQARELGGDPESLLAHSTPRLRGSAAAHSPDRIHLCRDRQADNSASCFDIAFNPQYENGASGSGQHSSSARQASSGSGAVTPSGDASLHMPGTREQAPGMVAINQAEQILREVAGAGNNKAIGWDWFGGDTDGDGAQGLKAG</sequence>
<evidence type="ECO:0000313" key="2">
    <source>
        <dbReference type="EMBL" id="TGO82308.1"/>
    </source>
</evidence>
<protein>
    <submittedName>
        <fullName evidence="2">Uncharacterized protein</fullName>
    </submittedName>
</protein>
<organism evidence="2 3">
    <name type="scientific">Botrytis porri</name>
    <dbReference type="NCBI Taxonomy" id="87229"/>
    <lineage>
        <taxon>Eukaryota</taxon>
        <taxon>Fungi</taxon>
        <taxon>Dikarya</taxon>
        <taxon>Ascomycota</taxon>
        <taxon>Pezizomycotina</taxon>
        <taxon>Leotiomycetes</taxon>
        <taxon>Helotiales</taxon>
        <taxon>Sclerotiniaceae</taxon>
        <taxon>Botrytis</taxon>
    </lineage>
</organism>
<feature type="region of interest" description="Disordered" evidence="1">
    <location>
        <begin position="64"/>
        <end position="109"/>
    </location>
</feature>
<comment type="caution">
    <text evidence="2">The sequence shown here is derived from an EMBL/GenBank/DDBJ whole genome shotgun (WGS) entry which is preliminary data.</text>
</comment>
<reference evidence="2 3" key="1">
    <citation type="submission" date="2017-12" db="EMBL/GenBank/DDBJ databases">
        <title>Comparative genomics of Botrytis spp.</title>
        <authorList>
            <person name="Valero-Jimenez C.A."/>
            <person name="Tapia P."/>
            <person name="Veloso J."/>
            <person name="Silva-Moreno E."/>
            <person name="Staats M."/>
            <person name="Valdes J.H."/>
            <person name="Van Kan J.A.L."/>
        </authorList>
    </citation>
    <scope>NUCLEOTIDE SEQUENCE [LARGE SCALE GENOMIC DNA]</scope>
    <source>
        <strain evidence="2 3">MUCL3349</strain>
    </source>
</reference>
<name>A0A4Z1KA47_9HELO</name>
<keyword evidence="3" id="KW-1185">Reference proteome</keyword>
<evidence type="ECO:0000256" key="1">
    <source>
        <dbReference type="SAM" id="MobiDB-lite"/>
    </source>
</evidence>
<accession>A0A4Z1KA47</accession>
<evidence type="ECO:0000313" key="3">
    <source>
        <dbReference type="Proteomes" id="UP000297280"/>
    </source>
</evidence>
<feature type="compositionally biased region" description="Low complexity" evidence="1">
    <location>
        <begin position="69"/>
        <end position="89"/>
    </location>
</feature>
<proteinExistence type="predicted"/>
<feature type="compositionally biased region" description="Basic and acidic residues" evidence="1">
    <location>
        <begin position="7"/>
        <end position="17"/>
    </location>
</feature>
<gene>
    <name evidence="2" type="ORF">BPOR_0866g00040</name>
</gene>
<feature type="region of interest" description="Disordered" evidence="1">
    <location>
        <begin position="1"/>
        <end position="39"/>
    </location>
</feature>
<dbReference type="EMBL" id="PQXO01000862">
    <property type="protein sequence ID" value="TGO82308.1"/>
    <property type="molecule type" value="Genomic_DNA"/>
</dbReference>
<dbReference type="Proteomes" id="UP000297280">
    <property type="component" value="Unassembled WGS sequence"/>
</dbReference>
<dbReference type="AlphaFoldDB" id="A0A4Z1KA47"/>